<feature type="region of interest" description="Disordered" evidence="1">
    <location>
        <begin position="32"/>
        <end position="62"/>
    </location>
</feature>
<protein>
    <submittedName>
        <fullName evidence="3">Uncharacterized protein</fullName>
    </submittedName>
</protein>
<evidence type="ECO:0000256" key="1">
    <source>
        <dbReference type="SAM" id="MobiDB-lite"/>
    </source>
</evidence>
<gene>
    <name evidence="3" type="ORF">GCM10022392_06100</name>
</gene>
<keyword evidence="4" id="KW-1185">Reference proteome</keyword>
<proteinExistence type="predicted"/>
<dbReference type="EMBL" id="BAABCV010000002">
    <property type="protein sequence ID" value="GAA4087727.1"/>
    <property type="molecule type" value="Genomic_DNA"/>
</dbReference>
<accession>A0ABP7WF27</accession>
<feature type="signal peptide" evidence="2">
    <location>
        <begin position="1"/>
        <end position="22"/>
    </location>
</feature>
<evidence type="ECO:0000313" key="4">
    <source>
        <dbReference type="Proteomes" id="UP001500841"/>
    </source>
</evidence>
<organism evidence="3 4">
    <name type="scientific">Mucilaginibacter panaciglaebae</name>
    <dbReference type="NCBI Taxonomy" id="502331"/>
    <lineage>
        <taxon>Bacteria</taxon>
        <taxon>Pseudomonadati</taxon>
        <taxon>Bacteroidota</taxon>
        <taxon>Sphingobacteriia</taxon>
        <taxon>Sphingobacteriales</taxon>
        <taxon>Sphingobacteriaceae</taxon>
        <taxon>Mucilaginibacter</taxon>
    </lineage>
</organism>
<dbReference type="Proteomes" id="UP001500841">
    <property type="component" value="Unassembled WGS sequence"/>
</dbReference>
<name>A0ABP7WF27_9SPHI</name>
<sequence>MKKFIVASAIILSTAMSATSFAATTVKEKNTLGTADRTGEKNTLGTADRTGEKNTLGTADRF</sequence>
<feature type="chain" id="PRO_5046534906" evidence="2">
    <location>
        <begin position="23"/>
        <end position="62"/>
    </location>
</feature>
<reference evidence="4" key="1">
    <citation type="journal article" date="2019" name="Int. J. Syst. Evol. Microbiol.">
        <title>The Global Catalogue of Microorganisms (GCM) 10K type strain sequencing project: providing services to taxonomists for standard genome sequencing and annotation.</title>
        <authorList>
            <consortium name="The Broad Institute Genomics Platform"/>
            <consortium name="The Broad Institute Genome Sequencing Center for Infectious Disease"/>
            <person name="Wu L."/>
            <person name="Ma J."/>
        </authorList>
    </citation>
    <scope>NUCLEOTIDE SEQUENCE [LARGE SCALE GENOMIC DNA]</scope>
    <source>
        <strain evidence="4">JCM 17085</strain>
    </source>
</reference>
<keyword evidence="2" id="KW-0732">Signal</keyword>
<dbReference type="RefSeq" id="WP_345100970.1">
    <property type="nucleotide sequence ID" value="NZ_BAABCV010000002.1"/>
</dbReference>
<evidence type="ECO:0000313" key="3">
    <source>
        <dbReference type="EMBL" id="GAA4087727.1"/>
    </source>
</evidence>
<comment type="caution">
    <text evidence="3">The sequence shown here is derived from an EMBL/GenBank/DDBJ whole genome shotgun (WGS) entry which is preliminary data.</text>
</comment>
<feature type="compositionally biased region" description="Polar residues" evidence="1">
    <location>
        <begin position="53"/>
        <end position="62"/>
    </location>
</feature>
<evidence type="ECO:0000256" key="2">
    <source>
        <dbReference type="SAM" id="SignalP"/>
    </source>
</evidence>